<evidence type="ECO:0000313" key="1">
    <source>
        <dbReference type="EMBL" id="CAG9334362.1"/>
    </source>
</evidence>
<organism evidence="1 2">
    <name type="scientific">Blepharisma stoltei</name>
    <dbReference type="NCBI Taxonomy" id="1481888"/>
    <lineage>
        <taxon>Eukaryota</taxon>
        <taxon>Sar</taxon>
        <taxon>Alveolata</taxon>
        <taxon>Ciliophora</taxon>
        <taxon>Postciliodesmatophora</taxon>
        <taxon>Heterotrichea</taxon>
        <taxon>Heterotrichida</taxon>
        <taxon>Blepharismidae</taxon>
        <taxon>Blepharisma</taxon>
    </lineage>
</organism>
<protein>
    <submittedName>
        <fullName evidence="1">Uncharacterized protein</fullName>
    </submittedName>
</protein>
<comment type="caution">
    <text evidence="1">The sequence shown here is derived from an EMBL/GenBank/DDBJ whole genome shotgun (WGS) entry which is preliminary data.</text>
</comment>
<keyword evidence="2" id="KW-1185">Reference proteome</keyword>
<reference evidence="1" key="1">
    <citation type="submission" date="2021-09" db="EMBL/GenBank/DDBJ databases">
        <authorList>
            <consortium name="AG Swart"/>
            <person name="Singh M."/>
            <person name="Singh A."/>
            <person name="Seah K."/>
            <person name="Emmerich C."/>
        </authorList>
    </citation>
    <scope>NUCLEOTIDE SEQUENCE</scope>
    <source>
        <strain evidence="1">ATCC30299</strain>
    </source>
</reference>
<dbReference type="AlphaFoldDB" id="A0AAU9KJZ1"/>
<sequence>MESEQKPSVLSGIIRMQLLTEKLANLQSGLQQDKKSREDVNMFKIQNIETKVQQNKTNEDSQFANIKEAVIKYQEELNNEVKLLDEIDTNKSKDIRLIENNFNIDINIEKQGYKESITKLGNTEDEKFFEVKLEVARSKKSREDADESIMTEFAQSIAKINNLVEEESNLREEGYNKLLQNIADDIAKYYKAVEQQTKIREELNGVFSKMVENFQEKVKEEINKERQDREKSIETLLKLLEDTCNRVEGVFSQVPDK</sequence>
<dbReference type="InterPro" id="IPR038835">
    <property type="entry name" value="Giardin_beta-like"/>
</dbReference>
<dbReference type="Proteomes" id="UP001162131">
    <property type="component" value="Unassembled WGS sequence"/>
</dbReference>
<gene>
    <name evidence="1" type="ORF">BSTOLATCC_MIC60981</name>
</gene>
<dbReference type="PANTHER" id="PTHR37027">
    <property type="entry name" value="KDE4"/>
    <property type="match status" value="1"/>
</dbReference>
<proteinExistence type="predicted"/>
<dbReference type="PANTHER" id="PTHR37027:SF2">
    <property type="entry name" value="CHROMOSOME UNDETERMINED SCAFFOLD_148, WHOLE GENOME SHOTGUN SEQUENCE"/>
    <property type="match status" value="1"/>
</dbReference>
<evidence type="ECO:0000313" key="2">
    <source>
        <dbReference type="Proteomes" id="UP001162131"/>
    </source>
</evidence>
<name>A0AAU9KJZ1_9CILI</name>
<accession>A0AAU9KJZ1</accession>
<dbReference type="EMBL" id="CAJZBQ010000058">
    <property type="protein sequence ID" value="CAG9334362.1"/>
    <property type="molecule type" value="Genomic_DNA"/>
</dbReference>